<sequence>MSKIIPLEDEMLTLIHNFISTVLDSALVIITLVYVIITAEILKDSQQTRKVSIVQKQLDDFYIPMKEIYKELAFFPLGDNETGFQTNGTSVNYIEHIVAG</sequence>
<dbReference type="HOGENOM" id="CLU_2299326_0_0_2"/>
<evidence type="ECO:0000256" key="1">
    <source>
        <dbReference type="SAM" id="Phobius"/>
    </source>
</evidence>
<dbReference type="AlphaFoldDB" id="Q12Y65"/>
<proteinExistence type="predicted"/>
<dbReference type="EMBL" id="CP000300">
    <property type="protein sequence ID" value="ABE51611.1"/>
    <property type="molecule type" value="Genomic_DNA"/>
</dbReference>
<keyword evidence="1" id="KW-0472">Membrane</keyword>
<feature type="transmembrane region" description="Helical" evidence="1">
    <location>
        <begin position="18"/>
        <end position="42"/>
    </location>
</feature>
<protein>
    <submittedName>
        <fullName evidence="2">Uncharacterized protein</fullName>
    </submittedName>
</protein>
<dbReference type="KEGG" id="mbu:Mbur_0640"/>
<dbReference type="Proteomes" id="UP000001979">
    <property type="component" value="Chromosome"/>
</dbReference>
<evidence type="ECO:0000313" key="3">
    <source>
        <dbReference type="Proteomes" id="UP000001979"/>
    </source>
</evidence>
<gene>
    <name evidence="2" type="ordered locus">Mbur_0640</name>
</gene>
<dbReference type="STRING" id="259564.Mbur_0640"/>
<name>Q12Y65_METBU</name>
<reference evidence="3" key="1">
    <citation type="journal article" date="2009" name="ISME J.">
        <title>The genome sequence of the psychrophilic archaeon, Methanococcoides burtonii: the role of genome evolution in cold adaptation.</title>
        <authorList>
            <person name="Allen M.A."/>
            <person name="Lauro F.M."/>
            <person name="Williams T.J."/>
            <person name="Burg D."/>
            <person name="Siddiqui K.S."/>
            <person name="De Francisci D."/>
            <person name="Chong K.W."/>
            <person name="Pilak O."/>
            <person name="Chew H.H."/>
            <person name="De Maere M.Z."/>
            <person name="Ting L."/>
            <person name="Katrib M."/>
            <person name="Ng C."/>
            <person name="Sowers K.R."/>
            <person name="Galperin M.Y."/>
            <person name="Anderson I.J."/>
            <person name="Ivanova N."/>
            <person name="Dalin E."/>
            <person name="Martinez M."/>
            <person name="Lapidus A."/>
            <person name="Hauser L."/>
            <person name="Land M."/>
            <person name="Thomas T."/>
            <person name="Cavicchioli R."/>
        </authorList>
    </citation>
    <scope>NUCLEOTIDE SEQUENCE [LARGE SCALE GENOMIC DNA]</scope>
    <source>
        <strain evidence="3">DSM 6242 / NBRC 107633 / OCM 468 / ACE-M</strain>
    </source>
</reference>
<evidence type="ECO:0000313" key="2">
    <source>
        <dbReference type="EMBL" id="ABE51611.1"/>
    </source>
</evidence>
<accession>Q12Y65</accession>
<organism evidence="2 3">
    <name type="scientific">Methanococcoides burtonii (strain DSM 6242 / NBRC 107633 / OCM 468 / ACE-M)</name>
    <dbReference type="NCBI Taxonomy" id="259564"/>
    <lineage>
        <taxon>Archaea</taxon>
        <taxon>Methanobacteriati</taxon>
        <taxon>Methanobacteriota</taxon>
        <taxon>Stenosarchaea group</taxon>
        <taxon>Methanomicrobia</taxon>
        <taxon>Methanosarcinales</taxon>
        <taxon>Methanosarcinaceae</taxon>
        <taxon>Methanococcoides</taxon>
    </lineage>
</organism>
<keyword evidence="1" id="KW-0812">Transmembrane</keyword>
<keyword evidence="1" id="KW-1133">Transmembrane helix</keyword>
<keyword evidence="3" id="KW-1185">Reference proteome</keyword>